<dbReference type="SUPFAM" id="SSF53223">
    <property type="entry name" value="Aminoacid dehydrogenase-like, N-terminal domain"/>
    <property type="match status" value="1"/>
</dbReference>
<accession>A0A926NY23</accession>
<dbReference type="GO" id="GO:0019632">
    <property type="term" value="P:shikimate metabolic process"/>
    <property type="evidence" value="ECO:0007669"/>
    <property type="project" value="TreeGrafter"/>
</dbReference>
<feature type="domain" description="Quinate/shikimate 5-dehydrogenase/glutamyl-tRNA reductase" evidence="7">
    <location>
        <begin position="121"/>
        <end position="196"/>
    </location>
</feature>
<dbReference type="Pfam" id="PF08501">
    <property type="entry name" value="Shikimate_dh_N"/>
    <property type="match status" value="1"/>
</dbReference>
<comment type="catalytic activity">
    <reaction evidence="6">
        <text>shikimate + NADP(+) = 3-dehydroshikimate + NADPH + H(+)</text>
        <dbReference type="Rhea" id="RHEA:17737"/>
        <dbReference type="ChEBI" id="CHEBI:15378"/>
        <dbReference type="ChEBI" id="CHEBI:16630"/>
        <dbReference type="ChEBI" id="CHEBI:36208"/>
        <dbReference type="ChEBI" id="CHEBI:57783"/>
        <dbReference type="ChEBI" id="CHEBI:58349"/>
        <dbReference type="EC" id="1.1.1.25"/>
    </reaction>
</comment>
<sequence>MRKADTLRGGLIGAHISRTRLPAALSLLCIDAGLALEFELIDSAEDVDFDLSACLAACRDKGWNGVSVTHPHKIGAFEWLDGNQTDEVAKLGSVNMIVFGPTTFGTNTDYTGFLSAWQAEMGSIAPGRVALAGAGGVGRALGHALARLGATEIVIFDAAPERANELAKSIGPTARSCSLVEIPDIIRDFDGLVNATPIGTAEYPGSAFPSPIPGGPTWVFDAIYTPTETQFIQDGRAAGAEIITGFSLFKHMALRTFEAYTGRTPDAEQMLPQLDDLKPGLEFKS</sequence>
<evidence type="ECO:0000259" key="8">
    <source>
        <dbReference type="Pfam" id="PF08501"/>
    </source>
</evidence>
<dbReference type="InterPro" id="IPR036291">
    <property type="entry name" value="NAD(P)-bd_dom_sf"/>
</dbReference>
<keyword evidence="5" id="KW-0028">Amino-acid biosynthesis</keyword>
<dbReference type="PANTHER" id="PTHR21089:SF1">
    <property type="entry name" value="BIFUNCTIONAL 3-DEHYDROQUINATE DEHYDRATASE_SHIKIMATE DEHYDROGENASE, CHLOROPLASTIC"/>
    <property type="match status" value="1"/>
</dbReference>
<dbReference type="AlphaFoldDB" id="A0A926NY23"/>
<dbReference type="PANTHER" id="PTHR21089">
    <property type="entry name" value="SHIKIMATE DEHYDROGENASE"/>
    <property type="match status" value="1"/>
</dbReference>
<dbReference type="GO" id="GO:0009073">
    <property type="term" value="P:aromatic amino acid family biosynthetic process"/>
    <property type="evidence" value="ECO:0007669"/>
    <property type="project" value="UniProtKB-KW"/>
</dbReference>
<comment type="pathway">
    <text evidence="1">Metabolic intermediate biosynthesis; chorismate biosynthesis; chorismate from D-erythrose 4-phosphate and phosphoenolpyruvate: step 4/7.</text>
</comment>
<evidence type="ECO:0000256" key="5">
    <source>
        <dbReference type="ARBA" id="ARBA00023141"/>
    </source>
</evidence>
<dbReference type="GO" id="GO:0050661">
    <property type="term" value="F:NADP binding"/>
    <property type="evidence" value="ECO:0007669"/>
    <property type="project" value="TreeGrafter"/>
</dbReference>
<dbReference type="InterPro" id="IPR013708">
    <property type="entry name" value="Shikimate_DH-bd_N"/>
</dbReference>
<evidence type="ECO:0000259" key="7">
    <source>
        <dbReference type="Pfam" id="PF01488"/>
    </source>
</evidence>
<protein>
    <recommendedName>
        <fullName evidence="2">shikimate dehydrogenase (NADP(+))</fullName>
        <ecNumber evidence="2">1.1.1.25</ecNumber>
    </recommendedName>
</protein>
<dbReference type="SUPFAM" id="SSF51735">
    <property type="entry name" value="NAD(P)-binding Rossmann-fold domains"/>
    <property type="match status" value="1"/>
</dbReference>
<dbReference type="GO" id="GO:0009423">
    <property type="term" value="P:chorismate biosynthetic process"/>
    <property type="evidence" value="ECO:0007669"/>
    <property type="project" value="TreeGrafter"/>
</dbReference>
<dbReference type="Proteomes" id="UP000598467">
    <property type="component" value="Unassembled WGS sequence"/>
</dbReference>
<dbReference type="InterPro" id="IPR006151">
    <property type="entry name" value="Shikm_DH/Glu-tRNA_Rdtase"/>
</dbReference>
<dbReference type="Gene3D" id="3.40.50.720">
    <property type="entry name" value="NAD(P)-binding Rossmann-like Domain"/>
    <property type="match status" value="1"/>
</dbReference>
<gene>
    <name evidence="9" type="ORF">HK439_03790</name>
</gene>
<dbReference type="Gene3D" id="3.40.50.10860">
    <property type="entry name" value="Leucine Dehydrogenase, chain A, domain 1"/>
    <property type="match status" value="1"/>
</dbReference>
<evidence type="ECO:0000256" key="4">
    <source>
        <dbReference type="ARBA" id="ARBA00023002"/>
    </source>
</evidence>
<keyword evidence="5" id="KW-0057">Aromatic amino acid biosynthesis</keyword>
<dbReference type="CDD" id="cd01065">
    <property type="entry name" value="NAD_bind_Shikimate_DH"/>
    <property type="match status" value="1"/>
</dbReference>
<keyword evidence="4" id="KW-0560">Oxidoreductase</keyword>
<evidence type="ECO:0000256" key="1">
    <source>
        <dbReference type="ARBA" id="ARBA00004871"/>
    </source>
</evidence>
<dbReference type="EC" id="1.1.1.25" evidence="2"/>
<evidence type="ECO:0000313" key="9">
    <source>
        <dbReference type="EMBL" id="MBD1545368.1"/>
    </source>
</evidence>
<keyword evidence="3" id="KW-0521">NADP</keyword>
<dbReference type="InterPro" id="IPR022893">
    <property type="entry name" value="Shikimate_DH_fam"/>
</dbReference>
<feature type="domain" description="Shikimate dehydrogenase substrate binding N-terminal" evidence="8">
    <location>
        <begin position="11"/>
        <end position="97"/>
    </location>
</feature>
<reference evidence="9" key="1">
    <citation type="submission" date="2020-05" db="EMBL/GenBank/DDBJ databases">
        <title>Identification of trans-AT polyketide cluster in two marine bacteria, producers of a novel glutaramide-containing polyketide sesbanimide D and analogs.</title>
        <authorList>
            <person name="Kacar D."/>
            <person name="Rodriguez P."/>
            <person name="Canedo L."/>
            <person name="Gonzalez E."/>
            <person name="Galan B."/>
            <person name="De La Calle F."/>
            <person name="Garcia J.L."/>
        </authorList>
    </citation>
    <scope>NUCLEOTIDE SEQUENCE</scope>
    <source>
        <strain evidence="9">PHM038</strain>
    </source>
</reference>
<dbReference type="GO" id="GO:0004764">
    <property type="term" value="F:shikimate 3-dehydrogenase (NADP+) activity"/>
    <property type="evidence" value="ECO:0007669"/>
    <property type="project" value="UniProtKB-EC"/>
</dbReference>
<dbReference type="GO" id="GO:0005829">
    <property type="term" value="C:cytosol"/>
    <property type="evidence" value="ECO:0007669"/>
    <property type="project" value="TreeGrafter"/>
</dbReference>
<dbReference type="EMBL" id="JABFCZ010000004">
    <property type="protein sequence ID" value="MBD1545368.1"/>
    <property type="molecule type" value="Genomic_DNA"/>
</dbReference>
<proteinExistence type="predicted"/>
<evidence type="ECO:0000256" key="2">
    <source>
        <dbReference type="ARBA" id="ARBA00012962"/>
    </source>
</evidence>
<evidence type="ECO:0000256" key="6">
    <source>
        <dbReference type="ARBA" id="ARBA00049442"/>
    </source>
</evidence>
<evidence type="ECO:0000256" key="3">
    <source>
        <dbReference type="ARBA" id="ARBA00022857"/>
    </source>
</evidence>
<comment type="caution">
    <text evidence="9">The sequence shown here is derived from an EMBL/GenBank/DDBJ whole genome shotgun (WGS) entry which is preliminary data.</text>
</comment>
<dbReference type="InterPro" id="IPR046346">
    <property type="entry name" value="Aminoacid_DH-like_N_sf"/>
</dbReference>
<dbReference type="Pfam" id="PF01488">
    <property type="entry name" value="Shikimate_DH"/>
    <property type="match status" value="1"/>
</dbReference>
<dbReference type="RefSeq" id="WP_190290049.1">
    <property type="nucleotide sequence ID" value="NZ_JABFCZ010000004.1"/>
</dbReference>
<name>A0A926NY23_9HYPH</name>
<organism evidence="9 10">
    <name type="scientific">Roseibium aggregatum</name>
    <dbReference type="NCBI Taxonomy" id="187304"/>
    <lineage>
        <taxon>Bacteria</taxon>
        <taxon>Pseudomonadati</taxon>
        <taxon>Pseudomonadota</taxon>
        <taxon>Alphaproteobacteria</taxon>
        <taxon>Hyphomicrobiales</taxon>
        <taxon>Stappiaceae</taxon>
        <taxon>Roseibium</taxon>
    </lineage>
</organism>
<evidence type="ECO:0000313" key="10">
    <source>
        <dbReference type="Proteomes" id="UP000598467"/>
    </source>
</evidence>